<dbReference type="InterPro" id="IPR010481">
    <property type="entry name" value="Cdc24/Scd1_N"/>
</dbReference>
<dbReference type="Pfam" id="PF00621">
    <property type="entry name" value="RhoGEF"/>
    <property type="match status" value="1"/>
</dbReference>
<protein>
    <submittedName>
        <fullName evidence="4">Guanine nucleotide exchange factor for Cdc42p</fullName>
    </submittedName>
</protein>
<dbReference type="InterPro" id="IPR011993">
    <property type="entry name" value="PH-like_dom_sf"/>
</dbReference>
<dbReference type="InterPro" id="IPR001849">
    <property type="entry name" value="PH_domain"/>
</dbReference>
<feature type="compositionally biased region" description="Polar residues" evidence="1">
    <location>
        <begin position="167"/>
        <end position="178"/>
    </location>
</feature>
<feature type="compositionally biased region" description="Basic and acidic residues" evidence="1">
    <location>
        <begin position="155"/>
        <end position="166"/>
    </location>
</feature>
<dbReference type="SMART" id="SM00233">
    <property type="entry name" value="PH"/>
    <property type="match status" value="1"/>
</dbReference>
<organism evidence="4 5">
    <name type="scientific">Exophiala dermatitidis</name>
    <name type="common">Black yeast-like fungus</name>
    <name type="synonym">Wangiella dermatitidis</name>
    <dbReference type="NCBI Taxonomy" id="5970"/>
    <lineage>
        <taxon>Eukaryota</taxon>
        <taxon>Fungi</taxon>
        <taxon>Dikarya</taxon>
        <taxon>Ascomycota</taxon>
        <taxon>Pezizomycotina</taxon>
        <taxon>Eurotiomycetes</taxon>
        <taxon>Chaetothyriomycetidae</taxon>
        <taxon>Chaetothyriales</taxon>
        <taxon>Herpotrichiellaceae</taxon>
        <taxon>Exophiala</taxon>
    </lineage>
</organism>
<dbReference type="Pfam" id="PF15411">
    <property type="entry name" value="PH_10"/>
    <property type="match status" value="1"/>
</dbReference>
<dbReference type="CDD" id="cd00160">
    <property type="entry name" value="RhoGEF"/>
    <property type="match status" value="1"/>
</dbReference>
<feature type="domain" description="DH" evidence="3">
    <location>
        <begin position="182"/>
        <end position="361"/>
    </location>
</feature>
<dbReference type="Gene3D" id="3.10.20.90">
    <property type="entry name" value="Phosphatidylinositol 3-kinase Catalytic Subunit, Chain A, domain 1"/>
    <property type="match status" value="1"/>
</dbReference>
<comment type="caution">
    <text evidence="4">The sequence shown here is derived from an EMBL/GenBank/DDBJ whole genome shotgun (WGS) entry which is preliminary data.</text>
</comment>
<dbReference type="InterPro" id="IPR035899">
    <property type="entry name" value="DBL_dom_sf"/>
</dbReference>
<reference evidence="4" key="1">
    <citation type="submission" date="2023-01" db="EMBL/GenBank/DDBJ databases">
        <title>Exophiala dermititidis isolated from Cystic Fibrosis Patient.</title>
        <authorList>
            <person name="Kurbessoian T."/>
            <person name="Crocker A."/>
            <person name="Murante D."/>
            <person name="Hogan D.A."/>
            <person name="Stajich J.E."/>
        </authorList>
    </citation>
    <scope>NUCLEOTIDE SEQUENCE</scope>
    <source>
        <strain evidence="4">Ex8</strain>
    </source>
</reference>
<dbReference type="GO" id="GO:0005634">
    <property type="term" value="C:nucleus"/>
    <property type="evidence" value="ECO:0007669"/>
    <property type="project" value="TreeGrafter"/>
</dbReference>
<dbReference type="Gene3D" id="1.10.418.10">
    <property type="entry name" value="Calponin-like domain"/>
    <property type="match status" value="1"/>
</dbReference>
<sequence>MNGDHGPILDKNNIINVRDGESLYQICIKLRRRLSGVPGFRPYLDEMEEREADGETDPVSSLWQCFRSGLPLLTIYNASNPEEGDLRVDTTKPERVGKEAAFLFIKSCMQQMNIPAADTFTVTDLYSDNTTGFVKVTKLVNRVLDILKLSGKLHPSTDSEDSRDGTDSGSNASNQPPKSMTRRQYILRELVETERQYVHHLQNLQALKKELEESGALTGDAVHNIFLNLNNLLDFAQRFLIRVEQQNEVPEDQQNWGELFVHYSDPFRQYEPFIANQRRCEATCQQEWEKMVASIRSPLTQQMLANPTILNGFLLKPFQRLTKYPLLLKDLQSQTEDERLKDDLSSAIKIIQDVLMQANASIDKETRDDALQDLQERIDDWKTLQIAALGELLLHGTFNIVKDGSLRSEEKEYHIYLFSRILIMCKDVNANKPKNRLANKPALNQRGKPRMNLKGRIYFNNVKSVSATSSAGHYALQIQWRSEVGTMETFIIKFKNDDTLQKWQDIIETQRSSCMLEARPKGTSDTQLLSLQGMSMENPYLAQEEDDDYSRLSGTTYGGTDVTGYSEFSMSRNASSTSLRSRSATGGSGGSSNPHMSAGRMRAPTAEMGGLSLNTRGLPTPQEYPGGSYFSPIDRDTPPQSSVSTRSSSQSAFGGSNRGTTPISAGPHRSEESYRNTAPAMARNTNGHTSGNPYLMNGRSRGPSAGPGMPPPRMRSASSPDVHPMVQQSRKYVSGEHAPTVPPIPAHVAKQMGPPPRSHNNSPNNGPPSRGGTPHQQYGLPSGPRPGMPNYGYTYDPSYGTDPRKPGHGQSLSQGRPFSPPVSSPSSDGDPYIPSQLKAKVCFDENYVSMIIASNIQFRSLADRIDAKLARFTNHSIASGSVRLRYRDEDGDFILIDSDEAVHEALLDWRETHAANPMNPQSAELLLFAHAVNGEAMVAG</sequence>
<feature type="region of interest" description="Disordered" evidence="1">
    <location>
        <begin position="154"/>
        <end position="182"/>
    </location>
</feature>
<dbReference type="InterPro" id="IPR033511">
    <property type="entry name" value="Cdc24/Scd1_PH_dom"/>
</dbReference>
<dbReference type="CDD" id="cd13246">
    <property type="entry name" value="PH_Scd1"/>
    <property type="match status" value="1"/>
</dbReference>
<dbReference type="PANTHER" id="PTHR47339:SF1">
    <property type="entry name" value="CELL DIVISION CONTROL PROTEIN 24"/>
    <property type="match status" value="1"/>
</dbReference>
<feature type="region of interest" description="Disordered" evidence="1">
    <location>
        <begin position="560"/>
        <end position="831"/>
    </location>
</feature>
<dbReference type="SUPFAM" id="SSF50729">
    <property type="entry name" value="PH domain-like"/>
    <property type="match status" value="1"/>
</dbReference>
<dbReference type="Pfam" id="PF06395">
    <property type="entry name" value="CDC24"/>
    <property type="match status" value="1"/>
</dbReference>
<dbReference type="PANTHER" id="PTHR47339">
    <property type="entry name" value="CELL DIVISION CONTROL PROTEIN 24"/>
    <property type="match status" value="1"/>
</dbReference>
<dbReference type="GO" id="GO:0035556">
    <property type="term" value="P:intracellular signal transduction"/>
    <property type="evidence" value="ECO:0007669"/>
    <property type="project" value="InterPro"/>
</dbReference>
<dbReference type="GO" id="GO:0000935">
    <property type="term" value="C:division septum"/>
    <property type="evidence" value="ECO:0007669"/>
    <property type="project" value="TreeGrafter"/>
</dbReference>
<dbReference type="InterPro" id="IPR000219">
    <property type="entry name" value="DH_dom"/>
</dbReference>
<dbReference type="Pfam" id="PF00564">
    <property type="entry name" value="PB1"/>
    <property type="match status" value="1"/>
</dbReference>
<feature type="domain" description="PH" evidence="2">
    <location>
        <begin position="391"/>
        <end position="512"/>
    </location>
</feature>
<dbReference type="GO" id="GO:0043332">
    <property type="term" value="C:mating projection tip"/>
    <property type="evidence" value="ECO:0007669"/>
    <property type="project" value="TreeGrafter"/>
</dbReference>
<dbReference type="CDD" id="cd05992">
    <property type="entry name" value="PB1"/>
    <property type="match status" value="1"/>
</dbReference>
<dbReference type="PROSITE" id="PS50010">
    <property type="entry name" value="DH_2"/>
    <property type="match status" value="1"/>
</dbReference>
<dbReference type="CDD" id="cd00014">
    <property type="entry name" value="CH_SF"/>
    <property type="match status" value="1"/>
</dbReference>
<dbReference type="AlphaFoldDB" id="A0AAN6ERM9"/>
<evidence type="ECO:0000259" key="2">
    <source>
        <dbReference type="PROSITE" id="PS50003"/>
    </source>
</evidence>
<feature type="compositionally biased region" description="Polar residues" evidence="1">
    <location>
        <begin position="652"/>
        <end position="663"/>
    </location>
</feature>
<dbReference type="GO" id="GO:0030010">
    <property type="term" value="P:establishment of cell polarity"/>
    <property type="evidence" value="ECO:0007669"/>
    <property type="project" value="TreeGrafter"/>
</dbReference>
<feature type="compositionally biased region" description="Low complexity" evidence="1">
    <location>
        <begin position="698"/>
        <end position="707"/>
    </location>
</feature>
<dbReference type="Gene3D" id="1.20.900.10">
    <property type="entry name" value="Dbl homology (DH) domain"/>
    <property type="match status" value="1"/>
</dbReference>
<dbReference type="FunFam" id="3.10.20.90:FF:000176">
    <property type="entry name" value="Rho guanyl nucleotide exchange factor"/>
    <property type="match status" value="1"/>
</dbReference>
<dbReference type="GO" id="GO:0005737">
    <property type="term" value="C:cytoplasm"/>
    <property type="evidence" value="ECO:0007669"/>
    <property type="project" value="TreeGrafter"/>
</dbReference>
<dbReference type="Gene3D" id="2.30.29.30">
    <property type="entry name" value="Pleckstrin-homology domain (PH domain)/Phosphotyrosine-binding domain (PTB)"/>
    <property type="match status" value="1"/>
</dbReference>
<evidence type="ECO:0000313" key="5">
    <source>
        <dbReference type="Proteomes" id="UP001161757"/>
    </source>
</evidence>
<dbReference type="EMBL" id="JAJGCB010000012">
    <property type="protein sequence ID" value="KAJ8990038.1"/>
    <property type="molecule type" value="Genomic_DNA"/>
</dbReference>
<dbReference type="InterPro" id="IPR001331">
    <property type="entry name" value="GDS_CDC24_CS"/>
</dbReference>
<accession>A0AAN6ERM9</accession>
<dbReference type="SUPFAM" id="SSF54277">
    <property type="entry name" value="CAD &amp; PB1 domains"/>
    <property type="match status" value="1"/>
</dbReference>
<dbReference type="SMART" id="SM00325">
    <property type="entry name" value="RhoGEF"/>
    <property type="match status" value="1"/>
</dbReference>
<dbReference type="GO" id="GO:0031106">
    <property type="term" value="P:septin ring organization"/>
    <property type="evidence" value="ECO:0007669"/>
    <property type="project" value="TreeGrafter"/>
</dbReference>
<dbReference type="Proteomes" id="UP001161757">
    <property type="component" value="Unassembled WGS sequence"/>
</dbReference>
<evidence type="ECO:0000313" key="4">
    <source>
        <dbReference type="EMBL" id="KAJ8990038.1"/>
    </source>
</evidence>
<dbReference type="PROSITE" id="PS50003">
    <property type="entry name" value="PH_DOMAIN"/>
    <property type="match status" value="1"/>
</dbReference>
<feature type="compositionally biased region" description="Low complexity" evidence="1">
    <location>
        <begin position="560"/>
        <end position="585"/>
    </location>
</feature>
<evidence type="ECO:0000259" key="3">
    <source>
        <dbReference type="PROSITE" id="PS50010"/>
    </source>
</evidence>
<dbReference type="PROSITE" id="PS00741">
    <property type="entry name" value="DH_1"/>
    <property type="match status" value="1"/>
</dbReference>
<feature type="compositionally biased region" description="Polar residues" evidence="1">
    <location>
        <begin position="683"/>
        <end position="692"/>
    </location>
</feature>
<evidence type="ECO:0000256" key="1">
    <source>
        <dbReference type="SAM" id="MobiDB-lite"/>
    </source>
</evidence>
<dbReference type="SUPFAM" id="SSF48065">
    <property type="entry name" value="DBL homology domain (DH-domain)"/>
    <property type="match status" value="1"/>
</dbReference>
<feature type="compositionally biased region" description="Low complexity" evidence="1">
    <location>
        <begin position="638"/>
        <end position="651"/>
    </location>
</feature>
<dbReference type="GO" id="GO:0005085">
    <property type="term" value="F:guanyl-nucleotide exchange factor activity"/>
    <property type="evidence" value="ECO:0007669"/>
    <property type="project" value="InterPro"/>
</dbReference>
<gene>
    <name evidence="4" type="primary">CDC24</name>
    <name evidence="4" type="ORF">HRR80_006172</name>
</gene>
<dbReference type="InterPro" id="IPR036872">
    <property type="entry name" value="CH_dom_sf"/>
</dbReference>
<dbReference type="InterPro" id="IPR000270">
    <property type="entry name" value="PB1_dom"/>
</dbReference>
<feature type="compositionally biased region" description="Low complexity" evidence="1">
    <location>
        <begin position="758"/>
        <end position="772"/>
    </location>
</feature>
<proteinExistence type="predicted"/>
<dbReference type="InterPro" id="IPR053026">
    <property type="entry name" value="CDC42_GEF"/>
</dbReference>
<name>A0AAN6ERM9_EXODE</name>